<protein>
    <submittedName>
        <fullName evidence="1">Methylenetetrahydrofolate reductase 1</fullName>
        <ecNumber evidence="1">1.5.1.20</ecNumber>
    </submittedName>
</protein>
<evidence type="ECO:0000313" key="2">
    <source>
        <dbReference type="Proteomes" id="UP001165960"/>
    </source>
</evidence>
<accession>A0ACC2TAH8</accession>
<comment type="caution">
    <text evidence="1">The sequence shown here is derived from an EMBL/GenBank/DDBJ whole genome shotgun (WGS) entry which is preliminary data.</text>
</comment>
<keyword evidence="1" id="KW-0560">Oxidoreductase</keyword>
<evidence type="ECO:0000313" key="1">
    <source>
        <dbReference type="EMBL" id="KAJ9071635.1"/>
    </source>
</evidence>
<reference evidence="1" key="1">
    <citation type="submission" date="2022-04" db="EMBL/GenBank/DDBJ databases">
        <title>Genome of the entomopathogenic fungus Entomophthora muscae.</title>
        <authorList>
            <person name="Elya C."/>
            <person name="Lovett B.R."/>
            <person name="Lee E."/>
            <person name="Macias A.M."/>
            <person name="Hajek A.E."/>
            <person name="De Bivort B.L."/>
            <person name="Kasson M.T."/>
            <person name="De Fine Licht H.H."/>
            <person name="Stajich J.E."/>
        </authorList>
    </citation>
    <scope>NUCLEOTIDE SEQUENCE</scope>
    <source>
        <strain evidence="1">Berkeley</strain>
    </source>
</reference>
<dbReference type="EMBL" id="QTSX02003143">
    <property type="protein sequence ID" value="KAJ9071635.1"/>
    <property type="molecule type" value="Genomic_DNA"/>
</dbReference>
<sequence>MKITEILRRDPTGFSLEFFPPITCKGEYNLQSRISRLKKTSPRFVSVTWGAGGSSSQKSFGLCKKIQKEQGLEALLHISATNFSPEEVIAKLEEVLECGIQNLLVLRGDASRQEEYSAGESPKAQGFQYASELVQFIRDKFHDKFCIGVGAYPETHPESANEERDLFYLKKKVECGADFIMTQFFFDADKYVEWVGKVRALGLNQPIIPEVMIIQSSSSFYRLLALTQVKVPDHLRQELRSVSKDDEAVKALGVRTASRLILKLKALLPNPNDLACLHICTFNLENSVKQVLEQVGWIANPSPAPQTKEVLETIQLLDSLGLWDDHPNGRFGVTASPAFGDVFGHGTIKGSDFKAWGLPQSKDDISALCISFLSGALASLPWAEKSEIESETESIASHLLSLNHRGYWTLASQPAVDAAPSSHPVYGWGPQTKGGYVFQKAFVELMIPTSLISALSESLRPYPAVTFMAIDQGGNFQTNITSDPEKLPACTLTWGVFPHREIVQSTLVEEENLRVWGAELFQIWEDWAKLYPPTSPSAILINDIKQSYSVINLIHNDYKLGSDPLFDILEKVLP</sequence>
<organism evidence="1 2">
    <name type="scientific">Entomophthora muscae</name>
    <dbReference type="NCBI Taxonomy" id="34485"/>
    <lineage>
        <taxon>Eukaryota</taxon>
        <taxon>Fungi</taxon>
        <taxon>Fungi incertae sedis</taxon>
        <taxon>Zoopagomycota</taxon>
        <taxon>Entomophthoromycotina</taxon>
        <taxon>Entomophthoromycetes</taxon>
        <taxon>Entomophthorales</taxon>
        <taxon>Entomophthoraceae</taxon>
        <taxon>Entomophthora</taxon>
    </lineage>
</organism>
<gene>
    <name evidence="1" type="primary">MET12_4</name>
    <name evidence="1" type="ORF">DSO57_1035078</name>
</gene>
<keyword evidence="2" id="KW-1185">Reference proteome</keyword>
<proteinExistence type="predicted"/>
<dbReference type="Proteomes" id="UP001165960">
    <property type="component" value="Unassembled WGS sequence"/>
</dbReference>
<dbReference type="EC" id="1.5.1.20" evidence="1"/>
<name>A0ACC2TAH8_9FUNG</name>